<dbReference type="InterPro" id="IPR013762">
    <property type="entry name" value="Integrase-like_cat_sf"/>
</dbReference>
<comment type="similarity">
    <text evidence="1">Belongs to the 'phage' integrase family.</text>
</comment>
<dbReference type="HOGENOM" id="CLU_065764_0_0_7"/>
<dbReference type="InterPro" id="IPR011010">
    <property type="entry name" value="DNA_brk_join_enz"/>
</dbReference>
<keyword evidence="3" id="KW-0233">DNA recombination</keyword>
<dbReference type="CDD" id="cd00397">
    <property type="entry name" value="DNA_BRE_C"/>
    <property type="match status" value="1"/>
</dbReference>
<dbReference type="InterPro" id="IPR050090">
    <property type="entry name" value="Tyrosine_recombinase_XerCD"/>
</dbReference>
<evidence type="ECO:0000256" key="1">
    <source>
        <dbReference type="ARBA" id="ARBA00008857"/>
    </source>
</evidence>
<dbReference type="eggNOG" id="COG0582">
    <property type="taxonomic scope" value="Bacteria"/>
</dbReference>
<organism evidence="5 6">
    <name type="scientific">Solidesulfovibrio magneticus (strain ATCC 700980 / DSM 13731 / RS-1)</name>
    <name type="common">Desulfovibrio magneticus</name>
    <dbReference type="NCBI Taxonomy" id="573370"/>
    <lineage>
        <taxon>Bacteria</taxon>
        <taxon>Pseudomonadati</taxon>
        <taxon>Thermodesulfobacteriota</taxon>
        <taxon>Desulfovibrionia</taxon>
        <taxon>Desulfovibrionales</taxon>
        <taxon>Desulfovibrionaceae</taxon>
        <taxon>Solidesulfovibrio</taxon>
    </lineage>
</organism>
<dbReference type="Gene3D" id="1.10.150.130">
    <property type="match status" value="1"/>
</dbReference>
<dbReference type="AlphaFoldDB" id="C4XPZ3"/>
<dbReference type="InterPro" id="IPR002104">
    <property type="entry name" value="Integrase_catalytic"/>
</dbReference>
<reference evidence="5 6" key="1">
    <citation type="journal article" date="2009" name="Genome Res.">
        <title>Whole genome sequence of Desulfovibrio magneticus strain RS-1 revealed common gene clusters in magnetotactic bacteria.</title>
        <authorList>
            <person name="Nakazawa H."/>
            <person name="Arakaki A."/>
            <person name="Narita-Yamada S."/>
            <person name="Yashiro I."/>
            <person name="Jinno K."/>
            <person name="Aoki N."/>
            <person name="Tsuruyama A."/>
            <person name="Okamura Y."/>
            <person name="Tanikawa S."/>
            <person name="Fujita N."/>
            <person name="Takeyama H."/>
            <person name="Matsunaga T."/>
        </authorList>
    </citation>
    <scope>NUCLEOTIDE SEQUENCE [LARGE SCALE GENOMIC DNA]</scope>
    <source>
        <strain evidence="6">ATCC 700980 / DSM 13731 / RS-1</strain>
    </source>
</reference>
<dbReference type="KEGG" id="dma:DMR_42020"/>
<name>C4XPZ3_SOLM1</name>
<evidence type="ECO:0000259" key="4">
    <source>
        <dbReference type="PROSITE" id="PS51898"/>
    </source>
</evidence>
<gene>
    <name evidence="5" type="ordered locus">DMR_42020</name>
</gene>
<dbReference type="STRING" id="573370.DMR_42020"/>
<dbReference type="RefSeq" id="WP_015862818.1">
    <property type="nucleotide sequence ID" value="NC_012796.1"/>
</dbReference>
<evidence type="ECO:0000256" key="2">
    <source>
        <dbReference type="ARBA" id="ARBA00023125"/>
    </source>
</evidence>
<dbReference type="Pfam" id="PF00589">
    <property type="entry name" value="Phage_integrase"/>
    <property type="match status" value="1"/>
</dbReference>
<dbReference type="Gene3D" id="1.10.443.10">
    <property type="entry name" value="Intergrase catalytic core"/>
    <property type="match status" value="1"/>
</dbReference>
<dbReference type="OrthoDB" id="5450216at2"/>
<evidence type="ECO:0000313" key="6">
    <source>
        <dbReference type="Proteomes" id="UP000009071"/>
    </source>
</evidence>
<dbReference type="EMBL" id="AP010904">
    <property type="protein sequence ID" value="BAH77693.1"/>
    <property type="molecule type" value="Genomic_DNA"/>
</dbReference>
<accession>C4XPZ3</accession>
<dbReference type="InterPro" id="IPR010998">
    <property type="entry name" value="Integrase_recombinase_N"/>
</dbReference>
<protein>
    <submittedName>
        <fullName evidence="5">Phage integrase family protein</fullName>
    </submittedName>
</protein>
<proteinExistence type="inferred from homology"/>
<dbReference type="PROSITE" id="PS51898">
    <property type="entry name" value="TYR_RECOMBINASE"/>
    <property type="match status" value="1"/>
</dbReference>
<sequence length="384" mass="44601">MPALCKRRGKDRWRAQVRMDGKSVAIKWFGSGAKGGKEYRQAVAWEEETRKALEAMPEPEIPTVSLTIRDWANAYLDEVQRRRAKSTYSEARTAFKYLGRTLGPDFEMSSLTPTEALKHLDIQNDTRSGSAANKDRKNLSRGWNWAKKFLPNFPQTPNPFLQVDRYPITRKPRYVPPEVDYWKVMATLEGQDEVMLTAFFHLGARRGEIFRLKWADVDFGGERVRLATRKTADGSYKHDWIPMTQELKARLMWWWENRRHKQSEYVFTVTGDYRFENQWEGEPFRYRQHFMDKLCERAGVKPFGFHAIRHLSAVVLYQAGYPVAMIQAILRHDNATTTEKYLKRLGLDPDKLKTAVKAFENRGPAKVIPFETNKKAPGSMSARG</sequence>
<dbReference type="PANTHER" id="PTHR30349:SF64">
    <property type="entry name" value="PROPHAGE INTEGRASE INTD-RELATED"/>
    <property type="match status" value="1"/>
</dbReference>
<dbReference type="GO" id="GO:0003677">
    <property type="term" value="F:DNA binding"/>
    <property type="evidence" value="ECO:0007669"/>
    <property type="project" value="UniProtKB-KW"/>
</dbReference>
<dbReference type="Proteomes" id="UP000009071">
    <property type="component" value="Chromosome"/>
</dbReference>
<dbReference type="SUPFAM" id="SSF56349">
    <property type="entry name" value="DNA breaking-rejoining enzymes"/>
    <property type="match status" value="1"/>
</dbReference>
<dbReference type="PANTHER" id="PTHR30349">
    <property type="entry name" value="PHAGE INTEGRASE-RELATED"/>
    <property type="match status" value="1"/>
</dbReference>
<feature type="domain" description="Tyr recombinase" evidence="4">
    <location>
        <begin position="170"/>
        <end position="357"/>
    </location>
</feature>
<evidence type="ECO:0000313" key="5">
    <source>
        <dbReference type="EMBL" id="BAH77693.1"/>
    </source>
</evidence>
<dbReference type="GO" id="GO:0006310">
    <property type="term" value="P:DNA recombination"/>
    <property type="evidence" value="ECO:0007669"/>
    <property type="project" value="UniProtKB-KW"/>
</dbReference>
<dbReference type="GO" id="GO:0015074">
    <property type="term" value="P:DNA integration"/>
    <property type="evidence" value="ECO:0007669"/>
    <property type="project" value="InterPro"/>
</dbReference>
<evidence type="ECO:0000256" key="3">
    <source>
        <dbReference type="ARBA" id="ARBA00023172"/>
    </source>
</evidence>
<keyword evidence="6" id="KW-1185">Reference proteome</keyword>
<keyword evidence="2" id="KW-0238">DNA-binding</keyword>